<keyword evidence="5" id="KW-0732">Signal</keyword>
<feature type="binding site" evidence="16">
    <location>
        <position position="334"/>
    </location>
    <ligand>
        <name>L-glutamate</name>
        <dbReference type="ChEBI" id="CHEBI:29985"/>
    </ligand>
</feature>
<gene>
    <name evidence="22" type="primary">Grik3</name>
    <name evidence="22" type="ORF">TNIN_345761</name>
</gene>
<dbReference type="FunFam" id="1.10.287.70:FF:000010">
    <property type="entry name" value="Putative glutamate receptor ionotropic kainate 1"/>
    <property type="match status" value="1"/>
</dbReference>
<feature type="transmembrane region" description="Helical" evidence="19">
    <location>
        <begin position="284"/>
        <end position="306"/>
    </location>
</feature>
<dbReference type="GO" id="GO:0045211">
    <property type="term" value="C:postsynaptic membrane"/>
    <property type="evidence" value="ECO:0007669"/>
    <property type="project" value="UniProtKB-SubCell"/>
</dbReference>
<evidence type="ECO:0000256" key="13">
    <source>
        <dbReference type="ARBA" id="ARBA00023286"/>
    </source>
</evidence>
<dbReference type="SMART" id="SM00079">
    <property type="entry name" value="PBPe"/>
    <property type="match status" value="1"/>
</dbReference>
<keyword evidence="6 19" id="KW-1133">Transmembrane helix</keyword>
<keyword evidence="8" id="KW-0406">Ion transport</keyword>
<dbReference type="InterPro" id="IPR001508">
    <property type="entry name" value="Iono_Glu_rcpt_met"/>
</dbReference>
<evidence type="ECO:0000259" key="21">
    <source>
        <dbReference type="SMART" id="SM00918"/>
    </source>
</evidence>
<dbReference type="Proteomes" id="UP000886998">
    <property type="component" value="Unassembled WGS sequence"/>
</dbReference>
<dbReference type="EMBL" id="BMAV01021781">
    <property type="protein sequence ID" value="GFY76117.1"/>
    <property type="molecule type" value="Genomic_DNA"/>
</dbReference>
<dbReference type="AlphaFoldDB" id="A0A8X7CTB0"/>
<feature type="transmembrane region" description="Helical" evidence="19">
    <location>
        <begin position="469"/>
        <end position="493"/>
    </location>
</feature>
<keyword evidence="3" id="KW-1003">Cell membrane</keyword>
<feature type="domain" description="Ionotropic glutamate receptor L-glutamate and glycine-binding" evidence="21">
    <location>
        <begin position="86"/>
        <end position="152"/>
    </location>
</feature>
<feature type="site" description="Interaction with the cone snail toxin Con-ikot-ikot" evidence="17">
    <location>
        <position position="429"/>
    </location>
</feature>
<evidence type="ECO:0000256" key="9">
    <source>
        <dbReference type="ARBA" id="ARBA00023136"/>
    </source>
</evidence>
<keyword evidence="23" id="KW-1185">Reference proteome</keyword>
<feature type="binding site" evidence="16">
    <location>
        <position position="163"/>
    </location>
    <ligand>
        <name>L-glutamate</name>
        <dbReference type="ChEBI" id="CHEBI:29985"/>
    </ligand>
</feature>
<evidence type="ECO:0000256" key="6">
    <source>
        <dbReference type="ARBA" id="ARBA00022989"/>
    </source>
</evidence>
<dbReference type="PANTHER" id="PTHR18966">
    <property type="entry name" value="IONOTROPIC GLUTAMATE RECEPTOR"/>
    <property type="match status" value="1"/>
</dbReference>
<evidence type="ECO:0000256" key="18">
    <source>
        <dbReference type="PIRSR" id="PIRSR601508-3"/>
    </source>
</evidence>
<comment type="subcellular location">
    <subcellularLocation>
        <location evidence="15">Postsynaptic cell membrane</location>
        <topology evidence="15">Multi-pass membrane protein</topology>
    </subcellularLocation>
</comment>
<dbReference type="SUPFAM" id="SSF53850">
    <property type="entry name" value="Periplasmic binding protein-like II"/>
    <property type="match status" value="1"/>
</dbReference>
<dbReference type="OrthoDB" id="5984008at2759"/>
<evidence type="ECO:0000256" key="16">
    <source>
        <dbReference type="PIRSR" id="PIRSR601508-1"/>
    </source>
</evidence>
<dbReference type="Gene3D" id="1.10.287.70">
    <property type="match status" value="1"/>
</dbReference>
<evidence type="ECO:0000256" key="3">
    <source>
        <dbReference type="ARBA" id="ARBA00022475"/>
    </source>
</evidence>
<dbReference type="FunFam" id="3.40.190.10:FF:000060">
    <property type="entry name" value="Glutamate receptor ionotropic, kainate 1"/>
    <property type="match status" value="1"/>
</dbReference>
<feature type="transmembrane region" description="Helical" evidence="19">
    <location>
        <begin position="208"/>
        <end position="226"/>
    </location>
</feature>
<evidence type="ECO:0000256" key="15">
    <source>
        <dbReference type="ARBA" id="ARBA00034104"/>
    </source>
</evidence>
<evidence type="ECO:0000256" key="11">
    <source>
        <dbReference type="ARBA" id="ARBA00023180"/>
    </source>
</evidence>
<keyword evidence="9 19" id="KW-0472">Membrane</keyword>
<evidence type="ECO:0000256" key="2">
    <source>
        <dbReference type="ARBA" id="ARBA00022448"/>
    </source>
</evidence>
<protein>
    <submittedName>
        <fullName evidence="22">Glutamate receptor ionotropic, kainate 3</fullName>
    </submittedName>
</protein>
<organism evidence="22 23">
    <name type="scientific">Trichonephila inaurata madagascariensis</name>
    <dbReference type="NCBI Taxonomy" id="2747483"/>
    <lineage>
        <taxon>Eukaryota</taxon>
        <taxon>Metazoa</taxon>
        <taxon>Ecdysozoa</taxon>
        <taxon>Arthropoda</taxon>
        <taxon>Chelicerata</taxon>
        <taxon>Arachnida</taxon>
        <taxon>Araneae</taxon>
        <taxon>Araneomorphae</taxon>
        <taxon>Entelegynae</taxon>
        <taxon>Araneoidea</taxon>
        <taxon>Nephilidae</taxon>
        <taxon>Trichonephila</taxon>
        <taxon>Trichonephila inaurata</taxon>
    </lineage>
</organism>
<dbReference type="Pfam" id="PF00060">
    <property type="entry name" value="Lig_chan"/>
    <property type="match status" value="1"/>
</dbReference>
<feature type="binding site" evidence="16">
    <location>
        <position position="382"/>
    </location>
    <ligand>
        <name>L-glutamate</name>
        <dbReference type="ChEBI" id="CHEBI:29985"/>
    </ligand>
</feature>
<dbReference type="GO" id="GO:0015276">
    <property type="term" value="F:ligand-gated monoatomic ion channel activity"/>
    <property type="evidence" value="ECO:0007669"/>
    <property type="project" value="InterPro"/>
</dbReference>
<proteinExistence type="inferred from homology"/>
<evidence type="ECO:0000256" key="12">
    <source>
        <dbReference type="ARBA" id="ARBA00023257"/>
    </source>
</evidence>
<dbReference type="GO" id="GO:0038023">
    <property type="term" value="F:signaling receptor activity"/>
    <property type="evidence" value="ECO:0007669"/>
    <property type="project" value="InterPro"/>
</dbReference>
<sequence length="565" mass="63466">MLYDAVVLFSKALQDLDNGKYVEKFPVISCDDISKGTDGTSIINYMKSNKILGLTGLVHFDGQGFRSSFSLDILQLSKQGLKKNKPFTMLKNSPRQLSGNERYEGFTIDLIEELSKVLHFSYEIREVADKKYGVEIDKERGIWNGMVGEVLSGTADMAIADLTITSTREQVLDFTLPFMHTGISILFKKPTEKVKSLFSFLSPFSAEVWLFVMAAFLGVSFVLFLVGRLSPYEWDNINPCRQEEKIEENCFTLLNSMWFTIASLMQQGCEISPRSSSTRTAAGIWYFFTLIMISSYTANLAAFLTIEKVVYPIESAKDLAKQTKIKYGCLAGGSTKTFFESSTITTFRIMKEFMDKHPEVLMESNEKGKEEVYKGNYAYLMESASIQFLTERECNLTQIGGLLDHKGYGIGTKKGNVALSAWLSTGILKLQEEGVLHTLKERWWKQKRGGGKCVEKPSGSVRELGLGHVGGVFVVLLVGVLLAAAIGFLEFLWKYRKFSTSQDNIKKLMVKDIRFALTCSSSVKEVHRFKRRKLESSQSTMADVNDIKFGSSDFSSRNTGLSIKQ</sequence>
<evidence type="ECO:0000259" key="20">
    <source>
        <dbReference type="SMART" id="SM00079"/>
    </source>
</evidence>
<evidence type="ECO:0000256" key="17">
    <source>
        <dbReference type="PIRSR" id="PIRSR601508-2"/>
    </source>
</evidence>
<dbReference type="Pfam" id="PF01094">
    <property type="entry name" value="ANF_receptor"/>
    <property type="match status" value="1"/>
</dbReference>
<dbReference type="FunFam" id="3.40.190.10:FF:000178">
    <property type="entry name" value="Glutamate receptor subunit"/>
    <property type="match status" value="1"/>
</dbReference>
<comment type="caution">
    <text evidence="22">The sequence shown here is derived from an EMBL/GenBank/DDBJ whole genome shotgun (WGS) entry which is preliminary data.</text>
</comment>
<dbReference type="InterPro" id="IPR015683">
    <property type="entry name" value="Ionotropic_Glu_rcpt"/>
</dbReference>
<evidence type="ECO:0000313" key="23">
    <source>
        <dbReference type="Proteomes" id="UP000886998"/>
    </source>
</evidence>
<keyword evidence="7" id="KW-0770">Synapse</keyword>
<dbReference type="Gene3D" id="3.40.190.10">
    <property type="entry name" value="Periplasmic binding protein-like II"/>
    <property type="match status" value="2"/>
</dbReference>
<keyword evidence="11" id="KW-0325">Glycoprotein</keyword>
<dbReference type="Pfam" id="PF10613">
    <property type="entry name" value="Lig_chan-Glu_bd"/>
    <property type="match status" value="1"/>
</dbReference>
<evidence type="ECO:0000256" key="8">
    <source>
        <dbReference type="ARBA" id="ARBA00023065"/>
    </source>
</evidence>
<keyword evidence="14" id="KW-0407">Ion channel</keyword>
<dbReference type="PRINTS" id="PR00177">
    <property type="entry name" value="NMDARECEPTOR"/>
</dbReference>
<keyword evidence="4 19" id="KW-0812">Transmembrane</keyword>
<feature type="binding site" evidence="16">
    <location>
        <position position="335"/>
    </location>
    <ligand>
        <name>L-glutamate</name>
        <dbReference type="ChEBI" id="CHEBI:29985"/>
    </ligand>
</feature>
<evidence type="ECO:0000313" key="22">
    <source>
        <dbReference type="EMBL" id="GFY76117.1"/>
    </source>
</evidence>
<keyword evidence="2" id="KW-0813">Transport</keyword>
<evidence type="ECO:0000256" key="14">
    <source>
        <dbReference type="ARBA" id="ARBA00023303"/>
    </source>
</evidence>
<evidence type="ECO:0000256" key="1">
    <source>
        <dbReference type="ARBA" id="ARBA00008685"/>
    </source>
</evidence>
<dbReference type="SMART" id="SM00918">
    <property type="entry name" value="Lig_chan-Glu_bd"/>
    <property type="match status" value="1"/>
</dbReference>
<keyword evidence="10 22" id="KW-0675">Receptor</keyword>
<feature type="binding site" evidence="16">
    <location>
        <position position="168"/>
    </location>
    <ligand>
        <name>L-glutamate</name>
        <dbReference type="ChEBI" id="CHEBI:29985"/>
    </ligand>
</feature>
<feature type="site" description="Crucial to convey clamshell closure to channel opening" evidence="17">
    <location>
        <position position="313"/>
    </location>
</feature>
<keyword evidence="12" id="KW-0628">Postsynaptic cell membrane</keyword>
<dbReference type="InterPro" id="IPR001828">
    <property type="entry name" value="ANF_lig-bd_rcpt"/>
</dbReference>
<name>A0A8X7CTB0_9ARAC</name>
<keyword evidence="13" id="KW-1071">Ligand-gated ion channel</keyword>
<accession>A0A8X7CTB0</accession>
<dbReference type="InterPro" id="IPR019594">
    <property type="entry name" value="Glu/Gly-bd"/>
</dbReference>
<dbReference type="InterPro" id="IPR001320">
    <property type="entry name" value="Iontro_rcpt_C"/>
</dbReference>
<evidence type="ECO:0000256" key="7">
    <source>
        <dbReference type="ARBA" id="ARBA00023018"/>
    </source>
</evidence>
<comment type="similarity">
    <text evidence="1">Belongs to the glutamate-gated ion channel (TC 1.A.10.1) family.</text>
</comment>
<evidence type="ECO:0000256" key="5">
    <source>
        <dbReference type="ARBA" id="ARBA00022729"/>
    </source>
</evidence>
<dbReference type="InterPro" id="IPR028082">
    <property type="entry name" value="Peripla_BP_I"/>
</dbReference>
<feature type="domain" description="Ionotropic glutamate receptor C-terminal" evidence="20">
    <location>
        <begin position="80"/>
        <end position="446"/>
    </location>
</feature>
<feature type="disulfide bond" evidence="18">
    <location>
        <begin position="394"/>
        <end position="453"/>
    </location>
</feature>
<keyword evidence="18" id="KW-1015">Disulfide bond</keyword>
<dbReference type="SUPFAM" id="SSF53822">
    <property type="entry name" value="Periplasmic binding protein-like I"/>
    <property type="match status" value="1"/>
</dbReference>
<evidence type="ECO:0000256" key="10">
    <source>
        <dbReference type="ARBA" id="ARBA00023170"/>
    </source>
</evidence>
<evidence type="ECO:0000256" key="19">
    <source>
        <dbReference type="SAM" id="Phobius"/>
    </source>
</evidence>
<dbReference type="Gene3D" id="3.40.50.2300">
    <property type="match status" value="2"/>
</dbReference>
<reference evidence="22" key="1">
    <citation type="submission" date="2020-08" db="EMBL/GenBank/DDBJ databases">
        <title>Multicomponent nature underlies the extraordinary mechanical properties of spider dragline silk.</title>
        <authorList>
            <person name="Kono N."/>
            <person name="Nakamura H."/>
            <person name="Mori M."/>
            <person name="Yoshida Y."/>
            <person name="Ohtoshi R."/>
            <person name="Malay A.D."/>
            <person name="Moran D.A.P."/>
            <person name="Tomita M."/>
            <person name="Numata K."/>
            <person name="Arakawa K."/>
        </authorList>
    </citation>
    <scope>NUCLEOTIDE SEQUENCE</scope>
</reference>
<evidence type="ECO:0000256" key="4">
    <source>
        <dbReference type="ARBA" id="ARBA00022692"/>
    </source>
</evidence>